<evidence type="ECO:0000256" key="2">
    <source>
        <dbReference type="ARBA" id="ARBA00022525"/>
    </source>
</evidence>
<organism evidence="6">
    <name type="scientific">Arion vulgaris</name>
    <dbReference type="NCBI Taxonomy" id="1028688"/>
    <lineage>
        <taxon>Eukaryota</taxon>
        <taxon>Metazoa</taxon>
        <taxon>Spiralia</taxon>
        <taxon>Lophotrochozoa</taxon>
        <taxon>Mollusca</taxon>
        <taxon>Gastropoda</taxon>
        <taxon>Heterobranchia</taxon>
        <taxon>Euthyneura</taxon>
        <taxon>Panpulmonata</taxon>
        <taxon>Eupulmonata</taxon>
        <taxon>Stylommatophora</taxon>
        <taxon>Helicina</taxon>
        <taxon>Arionoidea</taxon>
        <taxon>Arionidae</taxon>
        <taxon>Arion</taxon>
    </lineage>
</organism>
<dbReference type="InterPro" id="IPR051663">
    <property type="entry name" value="CLec_Tetranectin-domain"/>
</dbReference>
<sequence>YEHHRHTWDDARTNCQTKGGALAEIEDEEEDRLVTSTFNVGKHNTWIGGTDRDKAGQWLWTSGKPIKIRNLWYEGRPDNWDEAEHCLAISGHKEW</sequence>
<keyword evidence="3" id="KW-0732">Signal</keyword>
<dbReference type="InterPro" id="IPR001304">
    <property type="entry name" value="C-type_lectin-like"/>
</dbReference>
<evidence type="ECO:0000256" key="1">
    <source>
        <dbReference type="ARBA" id="ARBA00004613"/>
    </source>
</evidence>
<dbReference type="GO" id="GO:0008083">
    <property type="term" value="F:growth factor activity"/>
    <property type="evidence" value="ECO:0007669"/>
    <property type="project" value="TreeGrafter"/>
</dbReference>
<gene>
    <name evidence="6" type="primary">ORF53534</name>
</gene>
<dbReference type="PROSITE" id="PS50041">
    <property type="entry name" value="C_TYPE_LECTIN_2"/>
    <property type="match status" value="1"/>
</dbReference>
<evidence type="ECO:0000313" key="6">
    <source>
        <dbReference type="EMBL" id="CEK64989.1"/>
    </source>
</evidence>
<dbReference type="SUPFAM" id="SSF56436">
    <property type="entry name" value="C-type lectin-like"/>
    <property type="match status" value="1"/>
</dbReference>
<feature type="non-terminal residue" evidence="6">
    <location>
        <position position="95"/>
    </location>
</feature>
<evidence type="ECO:0000259" key="5">
    <source>
        <dbReference type="PROSITE" id="PS50041"/>
    </source>
</evidence>
<dbReference type="CDD" id="cd00037">
    <property type="entry name" value="CLECT"/>
    <property type="match status" value="1"/>
</dbReference>
<comment type="subcellular location">
    <subcellularLocation>
        <location evidence="1">Secreted</location>
    </subcellularLocation>
</comment>
<dbReference type="GO" id="GO:0030246">
    <property type="term" value="F:carbohydrate binding"/>
    <property type="evidence" value="ECO:0007669"/>
    <property type="project" value="UniProtKB-KW"/>
</dbReference>
<proteinExistence type="predicted"/>
<dbReference type="PANTHER" id="PTHR22799">
    <property type="entry name" value="TETRANECTIN-RELATED"/>
    <property type="match status" value="1"/>
</dbReference>
<evidence type="ECO:0000256" key="3">
    <source>
        <dbReference type="ARBA" id="ARBA00022729"/>
    </source>
</evidence>
<protein>
    <recommendedName>
        <fullName evidence="5">C-type lectin domain-containing protein</fullName>
    </recommendedName>
</protein>
<accession>A0A0B6Z8S9</accession>
<keyword evidence="2" id="KW-0964">Secreted</keyword>
<reference evidence="6" key="1">
    <citation type="submission" date="2014-12" db="EMBL/GenBank/DDBJ databases">
        <title>Insight into the proteome of Arion vulgaris.</title>
        <authorList>
            <person name="Aradska J."/>
            <person name="Bulat T."/>
            <person name="Smidak R."/>
            <person name="Sarate P."/>
            <person name="Gangsoo J."/>
            <person name="Sialana F."/>
            <person name="Bilban M."/>
            <person name="Lubec G."/>
        </authorList>
    </citation>
    <scope>NUCLEOTIDE SEQUENCE</scope>
    <source>
        <tissue evidence="6">Skin</tissue>
    </source>
</reference>
<dbReference type="PANTHER" id="PTHR22799:SF1">
    <property type="entry name" value="C-TYPE LECTIN DOMAIN FAMILY 11 MEMBER A"/>
    <property type="match status" value="1"/>
</dbReference>
<feature type="non-terminal residue" evidence="6">
    <location>
        <position position="1"/>
    </location>
</feature>
<dbReference type="AlphaFoldDB" id="A0A0B6Z8S9"/>
<dbReference type="EMBL" id="HACG01018124">
    <property type="protein sequence ID" value="CEK64989.1"/>
    <property type="molecule type" value="Transcribed_RNA"/>
</dbReference>
<dbReference type="Gene3D" id="3.10.100.10">
    <property type="entry name" value="Mannose-Binding Protein A, subunit A"/>
    <property type="match status" value="1"/>
</dbReference>
<keyword evidence="4" id="KW-0430">Lectin</keyword>
<dbReference type="GO" id="GO:0005615">
    <property type="term" value="C:extracellular space"/>
    <property type="evidence" value="ECO:0007669"/>
    <property type="project" value="TreeGrafter"/>
</dbReference>
<dbReference type="Pfam" id="PF00059">
    <property type="entry name" value="Lectin_C"/>
    <property type="match status" value="1"/>
</dbReference>
<dbReference type="InterPro" id="IPR016186">
    <property type="entry name" value="C-type_lectin-like/link_sf"/>
</dbReference>
<dbReference type="InterPro" id="IPR016187">
    <property type="entry name" value="CTDL_fold"/>
</dbReference>
<name>A0A0B6Z8S9_9EUPU</name>
<feature type="domain" description="C-type lectin" evidence="5">
    <location>
        <begin position="1"/>
        <end position="95"/>
    </location>
</feature>
<evidence type="ECO:0000256" key="4">
    <source>
        <dbReference type="ARBA" id="ARBA00022734"/>
    </source>
</evidence>